<dbReference type="KEGG" id="aplc:110989025"/>
<feature type="transmembrane region" description="Helical" evidence="3">
    <location>
        <begin position="46"/>
        <end position="67"/>
    </location>
</feature>
<dbReference type="Proteomes" id="UP000694845">
    <property type="component" value="Unplaced"/>
</dbReference>
<dbReference type="GeneID" id="110989025"/>
<dbReference type="Gene3D" id="1.20.1250.20">
    <property type="entry name" value="MFS general substrate transporter like domains"/>
    <property type="match status" value="1"/>
</dbReference>
<evidence type="ECO:0000313" key="6">
    <source>
        <dbReference type="RefSeq" id="XP_022108784.1"/>
    </source>
</evidence>
<name>A0A8B7ZTN5_ACAPL</name>
<dbReference type="RefSeq" id="XP_022108784.1">
    <property type="nucleotide sequence ID" value="XM_022253092.1"/>
</dbReference>
<dbReference type="PANTHER" id="PTHR11360">
    <property type="entry name" value="MONOCARBOXYLATE TRANSPORTER"/>
    <property type="match status" value="1"/>
</dbReference>
<evidence type="ECO:0000256" key="3">
    <source>
        <dbReference type="SAM" id="Phobius"/>
    </source>
</evidence>
<dbReference type="InterPro" id="IPR036259">
    <property type="entry name" value="MFS_trans_sf"/>
</dbReference>
<gene>
    <name evidence="6" type="primary">LOC110989025</name>
</gene>
<organism evidence="5 6">
    <name type="scientific">Acanthaster planci</name>
    <name type="common">Crown-of-thorns starfish</name>
    <dbReference type="NCBI Taxonomy" id="133434"/>
    <lineage>
        <taxon>Eukaryota</taxon>
        <taxon>Metazoa</taxon>
        <taxon>Echinodermata</taxon>
        <taxon>Eleutherozoa</taxon>
        <taxon>Asterozoa</taxon>
        <taxon>Asteroidea</taxon>
        <taxon>Valvatacea</taxon>
        <taxon>Valvatida</taxon>
        <taxon>Acanthasteridae</taxon>
        <taxon>Acanthaster</taxon>
    </lineage>
</organism>
<accession>A0A8B7ZTN5</accession>
<reference evidence="6" key="1">
    <citation type="submission" date="2025-08" db="UniProtKB">
        <authorList>
            <consortium name="RefSeq"/>
        </authorList>
    </citation>
    <scope>IDENTIFICATION</scope>
</reference>
<feature type="compositionally biased region" description="Polar residues" evidence="2">
    <location>
        <begin position="207"/>
        <end position="218"/>
    </location>
</feature>
<feature type="transmembrane region" description="Helical" evidence="3">
    <location>
        <begin position="168"/>
        <end position="190"/>
    </location>
</feature>
<feature type="transmembrane region" description="Helical" evidence="3">
    <location>
        <begin position="105"/>
        <end position="125"/>
    </location>
</feature>
<keyword evidence="5" id="KW-1185">Reference proteome</keyword>
<dbReference type="AlphaFoldDB" id="A0A8B7ZTN5"/>
<dbReference type="InterPro" id="IPR011701">
    <property type="entry name" value="MFS"/>
</dbReference>
<dbReference type="OMA" id="CCINAFA"/>
<feature type="region of interest" description="Disordered" evidence="2">
    <location>
        <begin position="198"/>
        <end position="232"/>
    </location>
</feature>
<keyword evidence="3" id="KW-0812">Transmembrane</keyword>
<proteinExistence type="predicted"/>
<feature type="transmembrane region" description="Helical" evidence="3">
    <location>
        <begin position="12"/>
        <end position="34"/>
    </location>
</feature>
<feature type="transmembrane region" description="Helical" evidence="3">
    <location>
        <begin position="79"/>
        <end position="99"/>
    </location>
</feature>
<feature type="domain" description="Major facilitator superfamily (MFS) profile" evidence="4">
    <location>
        <begin position="14"/>
        <end position="232"/>
    </location>
</feature>
<feature type="non-terminal residue" evidence="6">
    <location>
        <position position="232"/>
    </location>
</feature>
<dbReference type="PROSITE" id="PS50850">
    <property type="entry name" value="MFS"/>
    <property type="match status" value="1"/>
</dbReference>
<dbReference type="GO" id="GO:0008028">
    <property type="term" value="F:monocarboxylic acid transmembrane transporter activity"/>
    <property type="evidence" value="ECO:0007669"/>
    <property type="project" value="TreeGrafter"/>
</dbReference>
<dbReference type="GO" id="GO:0016020">
    <property type="term" value="C:membrane"/>
    <property type="evidence" value="ECO:0007669"/>
    <property type="project" value="UniProtKB-SubCell"/>
</dbReference>
<keyword evidence="3" id="KW-1133">Transmembrane helix</keyword>
<dbReference type="OrthoDB" id="6499973at2759"/>
<keyword evidence="3" id="KW-0472">Membrane</keyword>
<dbReference type="SUPFAM" id="SSF103473">
    <property type="entry name" value="MFS general substrate transporter"/>
    <property type="match status" value="1"/>
</dbReference>
<dbReference type="Pfam" id="PF07690">
    <property type="entry name" value="MFS_1"/>
    <property type="match status" value="1"/>
</dbReference>
<evidence type="ECO:0000256" key="1">
    <source>
        <dbReference type="ARBA" id="ARBA00004141"/>
    </source>
</evidence>
<feature type="compositionally biased region" description="Acidic residues" evidence="2">
    <location>
        <begin position="219"/>
        <end position="232"/>
    </location>
</feature>
<feature type="transmembrane region" description="Helical" evidence="3">
    <location>
        <begin position="137"/>
        <end position="156"/>
    </location>
</feature>
<evidence type="ECO:0000313" key="5">
    <source>
        <dbReference type="Proteomes" id="UP000694845"/>
    </source>
</evidence>
<protein>
    <submittedName>
        <fullName evidence="6">Monocarboxylate transporter 13-like</fullName>
    </submittedName>
</protein>
<dbReference type="InterPro" id="IPR020846">
    <property type="entry name" value="MFS_dom"/>
</dbReference>
<comment type="subcellular location">
    <subcellularLocation>
        <location evidence="1">Membrane</location>
        <topology evidence="1">Multi-pass membrane protein</topology>
    </subcellularLocation>
</comment>
<dbReference type="PANTHER" id="PTHR11360:SF284">
    <property type="entry name" value="EG:103B4.3 PROTEIN-RELATED"/>
    <property type="match status" value="1"/>
</dbReference>
<sequence length="232" mass="24656">MGRTNKIPRTDSGWAWVVDCGAFIAYFTSIGYVSSLSVYLTIWMDYFEASATTVGLVVSMGILMRGLMSPLSGALCTKLGPRVVTMVGGVIFVTGAVLSSLSPTIGFLIVSNGLTASGGSMLYVAEVQALGMYFKKRFAFAVGLASAGISTGQLAFPPLVTYLIEVYGWHGSMLITAAINMHIVAAGALMRPMVRGKTTKKRRAHSVTKQNPGKNETCSTDETDPEDTMAGR</sequence>
<evidence type="ECO:0000256" key="2">
    <source>
        <dbReference type="SAM" id="MobiDB-lite"/>
    </source>
</evidence>
<dbReference type="InterPro" id="IPR050327">
    <property type="entry name" value="Proton-linked_MCT"/>
</dbReference>
<evidence type="ECO:0000259" key="4">
    <source>
        <dbReference type="PROSITE" id="PS50850"/>
    </source>
</evidence>